<dbReference type="Pfam" id="PF13442">
    <property type="entry name" value="Cytochrome_CBB3"/>
    <property type="match status" value="1"/>
</dbReference>
<dbReference type="InterPro" id="IPR036909">
    <property type="entry name" value="Cyt_c-like_dom_sf"/>
</dbReference>
<dbReference type="RefSeq" id="WP_052094609.1">
    <property type="nucleotide sequence ID" value="NZ_KN234767.1"/>
</dbReference>
<evidence type="ECO:0000256" key="4">
    <source>
        <dbReference type="ARBA" id="ARBA00022982"/>
    </source>
</evidence>
<name>A0A095VW10_9GAMM</name>
<dbReference type="InterPro" id="IPR009056">
    <property type="entry name" value="Cyt_c-like_dom"/>
</dbReference>
<feature type="chain" id="PRO_5001920132" evidence="7">
    <location>
        <begin position="21"/>
        <end position="149"/>
    </location>
</feature>
<gene>
    <name evidence="9" type="ORF">HRUBRA_00178</name>
</gene>
<keyword evidence="1" id="KW-0813">Transport</keyword>
<evidence type="ECO:0000256" key="2">
    <source>
        <dbReference type="ARBA" id="ARBA00022617"/>
    </source>
</evidence>
<feature type="signal peptide" evidence="7">
    <location>
        <begin position="1"/>
        <end position="20"/>
    </location>
</feature>
<dbReference type="EMBL" id="AUVB01000007">
    <property type="protein sequence ID" value="KGE05233.1"/>
    <property type="molecule type" value="Genomic_DNA"/>
</dbReference>
<evidence type="ECO:0000313" key="10">
    <source>
        <dbReference type="Proteomes" id="UP000029640"/>
    </source>
</evidence>
<dbReference type="PRINTS" id="PR00607">
    <property type="entry name" value="CYTCHROMECIE"/>
</dbReference>
<evidence type="ECO:0000259" key="8">
    <source>
        <dbReference type="PROSITE" id="PS51007"/>
    </source>
</evidence>
<organism evidence="9 10">
    <name type="scientific">Pseudohaliea rubra DSM 19751</name>
    <dbReference type="NCBI Taxonomy" id="1265313"/>
    <lineage>
        <taxon>Bacteria</taxon>
        <taxon>Pseudomonadati</taxon>
        <taxon>Pseudomonadota</taxon>
        <taxon>Gammaproteobacteria</taxon>
        <taxon>Cellvibrionales</taxon>
        <taxon>Halieaceae</taxon>
        <taxon>Pseudohaliea</taxon>
    </lineage>
</organism>
<reference evidence="9 10" key="1">
    <citation type="journal article" date="2014" name="Genome Announc.">
        <title>Genome Sequence of Gammaproteobacterial Pseudohaliea rubra Type Strain DSM 19751, Isolated from Coastal Seawater of the Mediterranean Sea.</title>
        <authorList>
            <person name="Spring S."/>
            <person name="Fiebig A."/>
            <person name="Riedel T."/>
            <person name="Goker M."/>
            <person name="Klenk H.P."/>
        </authorList>
    </citation>
    <scope>NUCLEOTIDE SEQUENCE [LARGE SCALE GENOMIC DNA]</scope>
    <source>
        <strain evidence="9 10">DSM 19751</strain>
    </source>
</reference>
<keyword evidence="4" id="KW-0249">Electron transport</keyword>
<dbReference type="PROSITE" id="PS51007">
    <property type="entry name" value="CYTC"/>
    <property type="match status" value="1"/>
</dbReference>
<accession>A0A095VW10</accession>
<dbReference type="GO" id="GO:0020037">
    <property type="term" value="F:heme binding"/>
    <property type="evidence" value="ECO:0007669"/>
    <property type="project" value="InterPro"/>
</dbReference>
<dbReference type="HOGENOM" id="CLU_082349_2_0_6"/>
<keyword evidence="5 6" id="KW-0408">Iron</keyword>
<keyword evidence="2 6" id="KW-0349">Heme</keyword>
<evidence type="ECO:0000313" key="9">
    <source>
        <dbReference type="EMBL" id="KGE05233.1"/>
    </source>
</evidence>
<proteinExistence type="predicted"/>
<protein>
    <submittedName>
        <fullName evidence="9">Cytochrome c5</fullName>
    </submittedName>
</protein>
<dbReference type="Proteomes" id="UP000029640">
    <property type="component" value="Unassembled WGS sequence"/>
</dbReference>
<feature type="domain" description="Cytochrome c" evidence="8">
    <location>
        <begin position="66"/>
        <end position="148"/>
    </location>
</feature>
<dbReference type="GO" id="GO:0005506">
    <property type="term" value="F:iron ion binding"/>
    <property type="evidence" value="ECO:0007669"/>
    <property type="project" value="InterPro"/>
</dbReference>
<evidence type="ECO:0000256" key="5">
    <source>
        <dbReference type="ARBA" id="ARBA00023004"/>
    </source>
</evidence>
<evidence type="ECO:0000256" key="7">
    <source>
        <dbReference type="SAM" id="SignalP"/>
    </source>
</evidence>
<dbReference type="PANTHER" id="PTHR40942:SF4">
    <property type="entry name" value="CYTOCHROME C5"/>
    <property type="match status" value="1"/>
</dbReference>
<keyword evidence="10" id="KW-1185">Reference proteome</keyword>
<dbReference type="STRING" id="1265313.HRUBRA_00178"/>
<dbReference type="eggNOG" id="COG3245">
    <property type="taxonomic scope" value="Bacteria"/>
</dbReference>
<sequence>MLKKILVAAAAGGLALSALAVDLTDEQRAEIAKRLEPVGSLCLQGDSSCVKQAGGAAAAGGGDAMAAAVDGEAVYNEACMACHTTGAGGAPMIGDAGQWAPRIEKGMDALHNSGINGVAGTAMMAKGGRADLSDEQVVAAVDYMVENSQ</sequence>
<evidence type="ECO:0000256" key="3">
    <source>
        <dbReference type="ARBA" id="ARBA00022723"/>
    </source>
</evidence>
<dbReference type="GO" id="GO:0009055">
    <property type="term" value="F:electron transfer activity"/>
    <property type="evidence" value="ECO:0007669"/>
    <property type="project" value="InterPro"/>
</dbReference>
<keyword evidence="7" id="KW-0732">Signal</keyword>
<dbReference type="InterPro" id="IPR002323">
    <property type="entry name" value="Cyt_CIE"/>
</dbReference>
<dbReference type="Gene3D" id="1.10.760.10">
    <property type="entry name" value="Cytochrome c-like domain"/>
    <property type="match status" value="1"/>
</dbReference>
<evidence type="ECO:0000256" key="1">
    <source>
        <dbReference type="ARBA" id="ARBA00022448"/>
    </source>
</evidence>
<dbReference type="SUPFAM" id="SSF46626">
    <property type="entry name" value="Cytochrome c"/>
    <property type="match status" value="1"/>
</dbReference>
<comment type="caution">
    <text evidence="9">The sequence shown here is derived from an EMBL/GenBank/DDBJ whole genome shotgun (WGS) entry which is preliminary data.</text>
</comment>
<evidence type="ECO:0000256" key="6">
    <source>
        <dbReference type="PROSITE-ProRule" id="PRU00433"/>
    </source>
</evidence>
<dbReference type="PANTHER" id="PTHR40942">
    <property type="match status" value="1"/>
</dbReference>
<dbReference type="AlphaFoldDB" id="A0A095VW10"/>
<keyword evidence="3 6" id="KW-0479">Metal-binding</keyword>